<evidence type="ECO:0000313" key="5">
    <source>
        <dbReference type="EMBL" id="KAK9825830.1"/>
    </source>
</evidence>
<organism evidence="5 6">
    <name type="scientific">Elliptochloris bilobata</name>
    <dbReference type="NCBI Taxonomy" id="381761"/>
    <lineage>
        <taxon>Eukaryota</taxon>
        <taxon>Viridiplantae</taxon>
        <taxon>Chlorophyta</taxon>
        <taxon>core chlorophytes</taxon>
        <taxon>Trebouxiophyceae</taxon>
        <taxon>Trebouxiophyceae incertae sedis</taxon>
        <taxon>Elliptochloris clade</taxon>
        <taxon>Elliptochloris</taxon>
    </lineage>
</organism>
<dbReference type="AlphaFoldDB" id="A0AAW1QX15"/>
<dbReference type="InterPro" id="IPR050168">
    <property type="entry name" value="AAA_ATPase_domain"/>
</dbReference>
<dbReference type="FunFam" id="3.40.50.300:FF:000012">
    <property type="entry name" value="Transitional endoplasmic reticulum ATPase"/>
    <property type="match status" value="1"/>
</dbReference>
<evidence type="ECO:0000256" key="2">
    <source>
        <dbReference type="ARBA" id="ARBA00022840"/>
    </source>
</evidence>
<dbReference type="Pfam" id="PF00004">
    <property type="entry name" value="AAA"/>
    <property type="match status" value="2"/>
</dbReference>
<dbReference type="PROSITE" id="PS00674">
    <property type="entry name" value="AAA"/>
    <property type="match status" value="2"/>
</dbReference>
<dbReference type="GO" id="GO:0005524">
    <property type="term" value="F:ATP binding"/>
    <property type="evidence" value="ECO:0007669"/>
    <property type="project" value="UniProtKB-KW"/>
</dbReference>
<sequence length="958" mass="98590">MVDLPMLEHDDDDGSPLLTVQLCAAPAPAAPAAELRLWLPPDAMHAARLAAADLVAVGVAAADGEAAGQRLTGPPAPLALWPRLGAFLSGGSGSGGRARRLLELLASRHLSGRALLPGNPVLLPLLGRQCLAVAAAEAIGGGADGPAAEAARRAAAAGAAAAHDGFAALGGLAEQTAALRELVTLPLQAPALFERFGVRPPRGVLLWGPPGTGKTGLARAAAADARARLLVLNGPDVVSEFYGASEAGLLGVFAAARAAAPAVIFIDELDALAPARGGSAADGAGGVGAGASAGGDMAARVVTTLLTALDGLNGTSDDYCNGVVVLAATNRPEAVDAALRRPGRFDRELEVGVPSPAARADILRVTLRRLRHALGNGEVAALAAAAHGFVGADLAALCEEAALVALRRAVAAKRAGKPLSNLQVTAADMRAAQTRVRPSAMREVALELPAVRWDDVGGLAGVKQRLREAVEWPQRHPDALERLGARAPRGVLLYGPPGCSKTLLARAVAAESRLNFLAVKGPELLSKYVGDSEKAVAALFARARAAAPAIVFFDEIDGLAGMRGEGGGGAAAAAGDRVLAQLLTEMDGLQARGGVVVLAATNRPDRLDAALLRPGRFDRALRVPPPDQEGREAILAVHTRRTPLAPDVDLVALAASTPGYTGADLAAVVREAALAALQEDMGARTVAARHFAAALDEVAPSTAPTAAEVDIKKVGQTCEEGVGLLEGPGAGTLASSAAGLLLWAAFAAYAILLSPNQTPLRDQYFLQKLVGLGSDSVPVNAVFSQIFNIMGVWPAIYAAILVPSAKSGNKVPAWPFVGLSFGLGVLALGPYFALWTPAADARAPPRRSDMGGWRNLSLRITESRVTAAVLLVATVVTLGQAAVAPSSEWAQYFQLFDESRFVHVTTLDCSALTLFCPFWMWNDAQRRGWGARGTWLPLLSCLPILGPAIYLVARPNAE</sequence>
<dbReference type="Gene3D" id="1.10.8.60">
    <property type="match status" value="2"/>
</dbReference>
<proteinExistence type="predicted"/>
<dbReference type="EMBL" id="JALJOU010000070">
    <property type="protein sequence ID" value="KAK9825830.1"/>
    <property type="molecule type" value="Genomic_DNA"/>
</dbReference>
<dbReference type="GO" id="GO:0016887">
    <property type="term" value="F:ATP hydrolysis activity"/>
    <property type="evidence" value="ECO:0007669"/>
    <property type="project" value="InterPro"/>
</dbReference>
<dbReference type="PANTHER" id="PTHR23077">
    <property type="entry name" value="AAA-FAMILY ATPASE"/>
    <property type="match status" value="1"/>
</dbReference>
<accession>A0AAW1QX15</accession>
<name>A0AAW1QX15_9CHLO</name>
<feature type="domain" description="AAA+ ATPase" evidence="4">
    <location>
        <begin position="200"/>
        <end position="355"/>
    </location>
</feature>
<feature type="transmembrane region" description="Helical" evidence="3">
    <location>
        <begin position="901"/>
        <end position="921"/>
    </location>
</feature>
<comment type="caution">
    <text evidence="5">The sequence shown here is derived from an EMBL/GenBank/DDBJ whole genome shotgun (WGS) entry which is preliminary data.</text>
</comment>
<keyword evidence="3" id="KW-0812">Transmembrane</keyword>
<feature type="transmembrane region" description="Helical" evidence="3">
    <location>
        <begin position="813"/>
        <end position="835"/>
    </location>
</feature>
<dbReference type="SUPFAM" id="SSF52540">
    <property type="entry name" value="P-loop containing nucleoside triphosphate hydrolases"/>
    <property type="match status" value="2"/>
</dbReference>
<dbReference type="FunFam" id="3.40.50.300:FF:000661">
    <property type="entry name" value="calmodulin-interacting protein 111 isoform X1"/>
    <property type="match status" value="1"/>
</dbReference>
<feature type="transmembrane region" description="Helical" evidence="3">
    <location>
        <begin position="777"/>
        <end position="801"/>
    </location>
</feature>
<dbReference type="GO" id="GO:0009507">
    <property type="term" value="C:chloroplast"/>
    <property type="evidence" value="ECO:0007669"/>
    <property type="project" value="TreeGrafter"/>
</dbReference>
<dbReference type="InterPro" id="IPR003960">
    <property type="entry name" value="ATPase_AAA_CS"/>
</dbReference>
<dbReference type="InterPro" id="IPR041569">
    <property type="entry name" value="AAA_lid_3"/>
</dbReference>
<keyword evidence="2" id="KW-0067">ATP-binding</keyword>
<dbReference type="Gene3D" id="3.40.50.300">
    <property type="entry name" value="P-loop containing nucleotide triphosphate hydrolases"/>
    <property type="match status" value="2"/>
</dbReference>
<dbReference type="InterPro" id="IPR027417">
    <property type="entry name" value="P-loop_NTPase"/>
</dbReference>
<evidence type="ECO:0000256" key="3">
    <source>
        <dbReference type="SAM" id="Phobius"/>
    </source>
</evidence>
<feature type="transmembrane region" description="Helical" evidence="3">
    <location>
        <begin position="856"/>
        <end position="881"/>
    </location>
</feature>
<feature type="domain" description="AAA+ ATPase" evidence="4">
    <location>
        <begin position="487"/>
        <end position="627"/>
    </location>
</feature>
<evidence type="ECO:0000256" key="1">
    <source>
        <dbReference type="ARBA" id="ARBA00022741"/>
    </source>
</evidence>
<dbReference type="Proteomes" id="UP001445335">
    <property type="component" value="Unassembled WGS sequence"/>
</dbReference>
<keyword evidence="1" id="KW-0547">Nucleotide-binding</keyword>
<dbReference type="SMART" id="SM00382">
    <property type="entry name" value="AAA"/>
    <property type="match status" value="2"/>
</dbReference>
<dbReference type="InterPro" id="IPR003959">
    <property type="entry name" value="ATPase_AAA_core"/>
</dbReference>
<evidence type="ECO:0000313" key="6">
    <source>
        <dbReference type="Proteomes" id="UP001445335"/>
    </source>
</evidence>
<reference evidence="5 6" key="1">
    <citation type="journal article" date="2024" name="Nat. Commun.">
        <title>Phylogenomics reveals the evolutionary origins of lichenization in chlorophyte algae.</title>
        <authorList>
            <person name="Puginier C."/>
            <person name="Libourel C."/>
            <person name="Otte J."/>
            <person name="Skaloud P."/>
            <person name="Haon M."/>
            <person name="Grisel S."/>
            <person name="Petersen M."/>
            <person name="Berrin J.G."/>
            <person name="Delaux P.M."/>
            <person name="Dal Grande F."/>
            <person name="Keller J."/>
        </authorList>
    </citation>
    <scope>NUCLEOTIDE SEQUENCE [LARGE SCALE GENOMIC DNA]</scope>
    <source>
        <strain evidence="5 6">SAG 245.80</strain>
    </source>
</reference>
<dbReference type="Pfam" id="PF17862">
    <property type="entry name" value="AAA_lid_3"/>
    <property type="match status" value="2"/>
</dbReference>
<keyword evidence="3" id="KW-1133">Transmembrane helix</keyword>
<dbReference type="PANTHER" id="PTHR23077:SF27">
    <property type="entry name" value="ATPASE FAMILY GENE 2 PROTEIN HOMOLOG A"/>
    <property type="match status" value="1"/>
</dbReference>
<dbReference type="FunFam" id="1.10.8.60:FF:000038">
    <property type="entry name" value="spermatogenesis-associated protein 5-like protein 1"/>
    <property type="match status" value="1"/>
</dbReference>
<keyword evidence="6" id="KW-1185">Reference proteome</keyword>
<keyword evidence="3" id="KW-0472">Membrane</keyword>
<feature type="transmembrane region" description="Helical" evidence="3">
    <location>
        <begin position="933"/>
        <end position="953"/>
    </location>
</feature>
<dbReference type="InterPro" id="IPR003593">
    <property type="entry name" value="AAA+_ATPase"/>
</dbReference>
<gene>
    <name evidence="5" type="ORF">WJX81_000622</name>
</gene>
<feature type="transmembrane region" description="Helical" evidence="3">
    <location>
        <begin position="737"/>
        <end position="756"/>
    </location>
</feature>
<protein>
    <recommendedName>
        <fullName evidence="4">AAA+ ATPase domain-containing protein</fullName>
    </recommendedName>
</protein>
<evidence type="ECO:0000259" key="4">
    <source>
        <dbReference type="SMART" id="SM00382"/>
    </source>
</evidence>